<keyword evidence="2" id="KW-1185">Reference proteome</keyword>
<reference evidence="1 2" key="1">
    <citation type="submission" date="2021-04" db="EMBL/GenBank/DDBJ databases">
        <authorList>
            <person name="Seiffert S.N."/>
        </authorList>
    </citation>
    <scope>NUCLEOTIDE SEQUENCE [LARGE SCALE GENOMIC DNA]</scope>
    <source>
        <strain evidence="1 2">1</strain>
    </source>
</reference>
<reference evidence="2" key="2">
    <citation type="submission" date="2023-07" db="EMBL/GenBank/DDBJ databases">
        <title>Cedecea davisae an AmpC producer and its therapeutic implications.</title>
        <authorList>
            <person name="Notter J."/>
        </authorList>
    </citation>
    <scope>NUCLEOTIDE SEQUENCE [LARGE SCALE GENOMIC DNA]</scope>
    <source>
        <strain evidence="2">1</strain>
    </source>
</reference>
<dbReference type="Proteomes" id="UP000686327">
    <property type="component" value="Unassembled WGS sequence"/>
</dbReference>
<dbReference type="RefSeq" id="WP_216374419.1">
    <property type="nucleotide sequence ID" value="NZ_JAGRYT010000022.1"/>
</dbReference>
<sequence length="265" mass="29713">MTNAFELHKGNLPLLISMPHPGTRLTTEVANGLTERAKKLEDTDWHIPQLYQPIREMGASILSAGYSRYVVDLNRPADDKPLYNSATTGLFTDIFFDGKPLFEAGKAPDEQAKAAILENIWQPYHQALAQELARLRETFGYALLWDAHSIKSVVPRLFEGRLPDLNFGTADGTSCSPELSDALLHASADFTDYSKVLNGRFKGGYITRHYGSPQNNIHAVQLEVAQCCYMDEETFVYSDEKSVPFQQLLTRLIGTALDWGKRHYG</sequence>
<dbReference type="InterPro" id="IPR010247">
    <property type="entry name" value="HutG_amidohyd"/>
</dbReference>
<dbReference type="EMBL" id="JAGRYU010000004">
    <property type="protein sequence ID" value="MBU4680762.1"/>
    <property type="molecule type" value="Genomic_DNA"/>
</dbReference>
<organism evidence="1 2">
    <name type="scientific">Cedecea davisae</name>
    <dbReference type="NCBI Taxonomy" id="158484"/>
    <lineage>
        <taxon>Bacteria</taxon>
        <taxon>Pseudomonadati</taxon>
        <taxon>Pseudomonadota</taxon>
        <taxon>Gammaproteobacteria</taxon>
        <taxon>Enterobacterales</taxon>
        <taxon>Enterobacteriaceae</taxon>
        <taxon>Cedecea</taxon>
    </lineage>
</organism>
<protein>
    <submittedName>
        <fullName evidence="1">N-formylglutamate deformylase</fullName>
        <ecNumber evidence="1">3.5.1.68</ecNumber>
    </submittedName>
</protein>
<dbReference type="EC" id="3.5.1.68" evidence="1"/>
<evidence type="ECO:0000313" key="2">
    <source>
        <dbReference type="Proteomes" id="UP000686327"/>
    </source>
</evidence>
<dbReference type="NCBIfam" id="TIGR02017">
    <property type="entry name" value="hutG_amidohyd"/>
    <property type="match status" value="1"/>
</dbReference>
<keyword evidence="1" id="KW-0378">Hydrolase</keyword>
<proteinExistence type="predicted"/>
<dbReference type="InterPro" id="IPR007709">
    <property type="entry name" value="N-FG_amidohydro"/>
</dbReference>
<accession>A0ABS6DC37</accession>
<evidence type="ECO:0000313" key="1">
    <source>
        <dbReference type="EMBL" id="MBU4680762.1"/>
    </source>
</evidence>
<name>A0ABS6DC37_9ENTR</name>
<gene>
    <name evidence="1" type="primary">hutG</name>
    <name evidence="1" type="ORF">KC222_01885</name>
</gene>
<dbReference type="Pfam" id="PF05013">
    <property type="entry name" value="FGase"/>
    <property type="match status" value="1"/>
</dbReference>
<comment type="caution">
    <text evidence="1">The sequence shown here is derived from an EMBL/GenBank/DDBJ whole genome shotgun (WGS) entry which is preliminary data.</text>
</comment>
<dbReference type="GO" id="GO:0050129">
    <property type="term" value="F:N-formylglutamate deformylase activity"/>
    <property type="evidence" value="ECO:0007669"/>
    <property type="project" value="UniProtKB-EC"/>
</dbReference>